<reference evidence="3" key="1">
    <citation type="submission" date="2015-09" db="EMBL/GenBank/DDBJ databases">
        <authorList>
            <consortium name="Pathogen Informatics"/>
        </authorList>
    </citation>
    <scope>NUCLEOTIDE SEQUENCE [LARGE SCALE GENOMIC DNA]</scope>
    <source>
        <strain evidence="3">Lake Konstanz</strain>
    </source>
</reference>
<feature type="compositionally biased region" description="Low complexity" evidence="1">
    <location>
        <begin position="552"/>
        <end position="563"/>
    </location>
</feature>
<name>A0A0S4KM78_BODSA</name>
<accession>A0A0S4KM78</accession>
<evidence type="ECO:0000313" key="3">
    <source>
        <dbReference type="Proteomes" id="UP000051952"/>
    </source>
</evidence>
<dbReference type="Proteomes" id="UP000051952">
    <property type="component" value="Unassembled WGS sequence"/>
</dbReference>
<proteinExistence type="predicted"/>
<evidence type="ECO:0000256" key="1">
    <source>
        <dbReference type="SAM" id="MobiDB-lite"/>
    </source>
</evidence>
<gene>
    <name evidence="2" type="ORF">BSAL_44250</name>
</gene>
<dbReference type="VEuPathDB" id="TriTrypDB:BSAL_44250"/>
<protein>
    <submittedName>
        <fullName evidence="2">Uncharacterized protein</fullName>
    </submittedName>
</protein>
<feature type="region of interest" description="Disordered" evidence="1">
    <location>
        <begin position="551"/>
        <end position="602"/>
    </location>
</feature>
<evidence type="ECO:0000313" key="2">
    <source>
        <dbReference type="EMBL" id="CUI15486.1"/>
    </source>
</evidence>
<keyword evidence="3" id="KW-1185">Reference proteome</keyword>
<organism evidence="2 3">
    <name type="scientific">Bodo saltans</name>
    <name type="common">Flagellated protozoan</name>
    <dbReference type="NCBI Taxonomy" id="75058"/>
    <lineage>
        <taxon>Eukaryota</taxon>
        <taxon>Discoba</taxon>
        <taxon>Euglenozoa</taxon>
        <taxon>Kinetoplastea</taxon>
        <taxon>Metakinetoplastina</taxon>
        <taxon>Eubodonida</taxon>
        <taxon>Bodonidae</taxon>
        <taxon>Bodo</taxon>
    </lineage>
</organism>
<dbReference type="EMBL" id="CYKH01002183">
    <property type="protein sequence ID" value="CUI15486.1"/>
    <property type="molecule type" value="Genomic_DNA"/>
</dbReference>
<sequence length="602" mass="68686">MNDDNENVETISVSVESPLLGRTARRNAPAATWIVASDLLDVGATAANNHSSSSIHKVTEPFHQPALPSQEESQTLARVVCGYQARKLLASQQQQANRNLRDVRNLASRISLIDTKILKNAYELLRRFSKRWRAWASGRASRERHENWLLSEGRTPLTSFEFPSDTIDWGRNRSIVSWTYYTAAPSPFLPMHPIQRWLAGAHTAACLQTRKLQKLWRRTQFRKAAFRLRGRVVAERTALQFRAFYVSRCAAVDESREWFEVCRLKTDSEELLGRAQLVHQFGTAKSHLLQRMKFQNDESARRHLDMVVLWEQWESEIRTGQQEVACWREANMRQLLRVRSLMKLEALYKEFWFGQYQDAMVRWFESSANAVIAIASNSMILGPADLIDHRSPFSRDGAKTVSGKLLSSMASIEALNELVDQWYMRLKHDETTEVGAIVDRCARVTLRNRLLIDRPYETLLQDQERRYRSILVKHMIKGSLLKQTRPSALSLAAPEISIHSQHSKVEADDFGVPVSNPTTPGWSEGNITTTHSDNISYGFAISGRSELRDGIAAHPPTQPAARPRPLRLGRDGFRTGVSKELQRAMSGCRDSHKRQRSPSVYK</sequence>
<dbReference type="AlphaFoldDB" id="A0A0S4KM78"/>